<dbReference type="Proteomes" id="UP000679352">
    <property type="component" value="Plasmid p1"/>
</dbReference>
<evidence type="ECO:0000313" key="2">
    <source>
        <dbReference type="EMBL" id="QWK92495.1"/>
    </source>
</evidence>
<dbReference type="InterPro" id="IPR009506">
    <property type="entry name" value="YjiS-like"/>
</dbReference>
<keyword evidence="2" id="KW-0614">Plasmid</keyword>
<dbReference type="KEGG" id="gfu:KM031_17620"/>
<accession>A0A975S3R7</accession>
<feature type="domain" description="YjiS-like" evidence="1">
    <location>
        <begin position="26"/>
        <end position="60"/>
    </location>
</feature>
<protein>
    <submittedName>
        <fullName evidence="2">DUF1127 domain-containing protein</fullName>
    </submittedName>
</protein>
<dbReference type="EMBL" id="CP076362">
    <property type="protein sequence ID" value="QWK92495.1"/>
    <property type="molecule type" value="Genomic_DNA"/>
</dbReference>
<dbReference type="AlphaFoldDB" id="A0A975S3R7"/>
<dbReference type="Pfam" id="PF06568">
    <property type="entry name" value="YjiS-like"/>
    <property type="match status" value="1"/>
</dbReference>
<evidence type="ECO:0000259" key="1">
    <source>
        <dbReference type="Pfam" id="PF06568"/>
    </source>
</evidence>
<geneLocation type="plasmid" evidence="2 3">
    <name>p1</name>
</geneLocation>
<gene>
    <name evidence="2" type="ORF">KM031_17620</name>
</gene>
<reference evidence="2" key="1">
    <citation type="submission" date="2021-06" db="EMBL/GenBank/DDBJ databases">
        <authorList>
            <person name="Lee C.-S."/>
            <person name="Jin L."/>
        </authorList>
    </citation>
    <scope>NUCLEOTIDE SEQUENCE</scope>
    <source>
        <strain evidence="2">Con5</strain>
        <plasmid evidence="2">p1</plasmid>
    </source>
</reference>
<proteinExistence type="predicted"/>
<organism evidence="2 3">
    <name type="scientific">Gemmobacter fulvus</name>
    <dbReference type="NCBI Taxonomy" id="2840474"/>
    <lineage>
        <taxon>Bacteria</taxon>
        <taxon>Pseudomonadati</taxon>
        <taxon>Pseudomonadota</taxon>
        <taxon>Alphaproteobacteria</taxon>
        <taxon>Rhodobacterales</taxon>
        <taxon>Paracoccaceae</taxon>
        <taxon>Gemmobacter</taxon>
    </lineage>
</organism>
<evidence type="ECO:0000313" key="3">
    <source>
        <dbReference type="Proteomes" id="UP000679352"/>
    </source>
</evidence>
<keyword evidence="3" id="KW-1185">Reference proteome</keyword>
<sequence>MKYHAPDRAVTRASNSRWTNVILRGWQNAIQNWQRRKMIAALEALDDRILLDIGIDRSEINRVVDGFSDAELRMAPIAPDPNSHDVSYANLRRAA</sequence>
<name>A0A975S3R7_9RHOB</name>